<dbReference type="EMBL" id="LLXH01000605">
    <property type="protein sequence ID" value="PKC64773.1"/>
    <property type="molecule type" value="Genomic_DNA"/>
</dbReference>
<dbReference type="VEuPathDB" id="FungiDB:RhiirA1_536811"/>
<evidence type="ECO:0000313" key="2">
    <source>
        <dbReference type="Proteomes" id="UP000232688"/>
    </source>
</evidence>
<organism evidence="1 2">
    <name type="scientific">Rhizophagus irregularis</name>
    <dbReference type="NCBI Taxonomy" id="588596"/>
    <lineage>
        <taxon>Eukaryota</taxon>
        <taxon>Fungi</taxon>
        <taxon>Fungi incertae sedis</taxon>
        <taxon>Mucoromycota</taxon>
        <taxon>Glomeromycotina</taxon>
        <taxon>Glomeromycetes</taxon>
        <taxon>Glomerales</taxon>
        <taxon>Glomeraceae</taxon>
        <taxon>Rhizophagus</taxon>
    </lineage>
</organism>
<protein>
    <submittedName>
        <fullName evidence="1">Uncharacterized protein</fullName>
    </submittedName>
</protein>
<evidence type="ECO:0000313" key="1">
    <source>
        <dbReference type="EMBL" id="PKC64773.1"/>
    </source>
</evidence>
<reference evidence="1 2" key="2">
    <citation type="submission" date="2017-10" db="EMBL/GenBank/DDBJ databases">
        <title>Genome analyses suggest a sexual origin of heterokaryosis in a supposedly ancient asexual fungus.</title>
        <authorList>
            <person name="Corradi N."/>
            <person name="Sedzielewska K."/>
            <person name="Noel J."/>
            <person name="Charron P."/>
            <person name="Farinelli L."/>
            <person name="Marton T."/>
            <person name="Kruger M."/>
            <person name="Pelin A."/>
            <person name="Brachmann A."/>
            <person name="Corradi N."/>
        </authorList>
    </citation>
    <scope>NUCLEOTIDE SEQUENCE [LARGE SCALE GENOMIC DNA]</scope>
    <source>
        <strain evidence="1 2">A1</strain>
    </source>
</reference>
<accession>A0A2N0RN89</accession>
<proteinExistence type="predicted"/>
<reference evidence="1 2" key="1">
    <citation type="submission" date="2017-10" db="EMBL/GenBank/DDBJ databases">
        <title>Extensive intraspecific genome diversity in a model arbuscular mycorrhizal fungus.</title>
        <authorList>
            <person name="Chen E.C.H."/>
            <person name="Morin E."/>
            <person name="Baudet D."/>
            <person name="Noel J."/>
            <person name="Ndikumana S."/>
            <person name="Charron P."/>
            <person name="St-Onge C."/>
            <person name="Giorgi J."/>
            <person name="Grigoriev I.V."/>
            <person name="Roux C."/>
            <person name="Martin F.M."/>
            <person name="Corradi N."/>
        </authorList>
    </citation>
    <scope>NUCLEOTIDE SEQUENCE [LARGE SCALE GENOMIC DNA]</scope>
    <source>
        <strain evidence="1 2">A1</strain>
    </source>
</reference>
<comment type="caution">
    <text evidence="1">The sequence shown here is derived from an EMBL/GenBank/DDBJ whole genome shotgun (WGS) entry which is preliminary data.</text>
</comment>
<dbReference type="VEuPathDB" id="FungiDB:FUN_003634"/>
<gene>
    <name evidence="1" type="ORF">RhiirA1_536811</name>
</gene>
<dbReference type="Proteomes" id="UP000232688">
    <property type="component" value="Unassembled WGS sequence"/>
</dbReference>
<dbReference type="AlphaFoldDB" id="A0A2N0RN89"/>
<name>A0A2N0RN89_9GLOM</name>
<sequence>MEKIVNKSKPSEEKIVELVEVPCGRTSTISTPAQVSQNKDQDIEHRYRTYSYFKMSGLVARIFRPALRTLQPKTFPLTLQKRFKQAKPTYDFPESSIIFPEYASMFQQKHLDALRVSYEPADKNEVDRDILKDEYFNVENLEIEDDCVRTFVDKLHDVIEIPPAATGTSDSMTDTLINDLLVRVVNFDNWPFKVKLEPPLKLFITNGSVSASPEFVVNKKNIAFIYKHFKHIYSLNGFGECQLAAEILACGYENMLEDYVDQEIFALRVISTYVTFYRAKIPASYWKEIVVGLPKKQSIVIKRCPKENNRRNSSLNLAEPSGRKTVITDLIKIRQYLLKG</sequence>
<dbReference type="VEuPathDB" id="FungiDB:RhiirFUN_012322"/>